<protein>
    <submittedName>
        <fullName evidence="9">Competence protein ComEC</fullName>
    </submittedName>
</protein>
<feature type="transmembrane region" description="Helical" evidence="6">
    <location>
        <begin position="240"/>
        <end position="261"/>
    </location>
</feature>
<evidence type="ECO:0000256" key="5">
    <source>
        <dbReference type="ARBA" id="ARBA00023136"/>
    </source>
</evidence>
<evidence type="ECO:0000256" key="1">
    <source>
        <dbReference type="ARBA" id="ARBA00004651"/>
    </source>
</evidence>
<evidence type="ECO:0000259" key="7">
    <source>
        <dbReference type="Pfam" id="PF03772"/>
    </source>
</evidence>
<keyword evidence="4 6" id="KW-1133">Transmembrane helix</keyword>
<dbReference type="STRING" id="680127.SAMN05421593_0293"/>
<feature type="transmembrane region" description="Helical" evidence="6">
    <location>
        <begin position="58"/>
        <end position="75"/>
    </location>
</feature>
<dbReference type="InterPro" id="IPR052159">
    <property type="entry name" value="Competence_DNA_uptake"/>
</dbReference>
<evidence type="ECO:0000256" key="3">
    <source>
        <dbReference type="ARBA" id="ARBA00022692"/>
    </source>
</evidence>
<gene>
    <name evidence="9" type="ORF">SAMN05421593_0293</name>
</gene>
<evidence type="ECO:0000256" key="2">
    <source>
        <dbReference type="ARBA" id="ARBA00022475"/>
    </source>
</evidence>
<dbReference type="Pfam" id="PF13567">
    <property type="entry name" value="DUF4131"/>
    <property type="match status" value="1"/>
</dbReference>
<feature type="transmembrane region" description="Helical" evidence="6">
    <location>
        <begin position="374"/>
        <end position="395"/>
    </location>
</feature>
<feature type="transmembrane region" description="Helical" evidence="6">
    <location>
        <begin position="32"/>
        <end position="51"/>
    </location>
</feature>
<organism evidence="9 10">
    <name type="scientific">Chryseobacterium culicis</name>
    <dbReference type="NCBI Taxonomy" id="680127"/>
    <lineage>
        <taxon>Bacteria</taxon>
        <taxon>Pseudomonadati</taxon>
        <taxon>Bacteroidota</taxon>
        <taxon>Flavobacteriia</taxon>
        <taxon>Flavobacteriales</taxon>
        <taxon>Weeksellaceae</taxon>
        <taxon>Chryseobacterium group</taxon>
        <taxon>Chryseobacterium</taxon>
    </lineage>
</organism>
<keyword evidence="5 6" id="KW-0472">Membrane</keyword>
<dbReference type="GO" id="GO:0005886">
    <property type="term" value="C:plasma membrane"/>
    <property type="evidence" value="ECO:0007669"/>
    <property type="project" value="UniProtKB-SubCell"/>
</dbReference>
<feature type="domain" description="ComEC/Rec2-related protein" evidence="7">
    <location>
        <begin position="220"/>
        <end position="482"/>
    </location>
</feature>
<evidence type="ECO:0000259" key="8">
    <source>
        <dbReference type="Pfam" id="PF13567"/>
    </source>
</evidence>
<evidence type="ECO:0000256" key="6">
    <source>
        <dbReference type="SAM" id="Phobius"/>
    </source>
</evidence>
<reference evidence="9 10" key="1">
    <citation type="submission" date="2016-10" db="EMBL/GenBank/DDBJ databases">
        <authorList>
            <person name="de Groot N.N."/>
        </authorList>
    </citation>
    <scope>NUCLEOTIDE SEQUENCE [LARGE SCALE GENOMIC DNA]</scope>
    <source>
        <strain evidence="9 10">DSM 23031</strain>
    </source>
</reference>
<dbReference type="OrthoDB" id="9761531at2"/>
<evidence type="ECO:0000256" key="4">
    <source>
        <dbReference type="ARBA" id="ARBA00022989"/>
    </source>
</evidence>
<dbReference type="NCBIfam" id="TIGR00360">
    <property type="entry name" value="ComEC_N-term"/>
    <property type="match status" value="1"/>
</dbReference>
<proteinExistence type="predicted"/>
<dbReference type="Pfam" id="PF03772">
    <property type="entry name" value="Competence"/>
    <property type="match status" value="1"/>
</dbReference>
<comment type="subcellular location">
    <subcellularLocation>
        <location evidence="1">Cell membrane</location>
        <topology evidence="1">Multi-pass membrane protein</topology>
    </subcellularLocation>
</comment>
<dbReference type="InterPro" id="IPR025405">
    <property type="entry name" value="DUF4131"/>
</dbReference>
<evidence type="ECO:0000313" key="9">
    <source>
        <dbReference type="EMBL" id="SEH27413.1"/>
    </source>
</evidence>
<dbReference type="PANTHER" id="PTHR30619">
    <property type="entry name" value="DNA INTERNALIZATION/COMPETENCE PROTEIN COMEC/REC2"/>
    <property type="match status" value="1"/>
</dbReference>
<keyword evidence="2" id="KW-1003">Cell membrane</keyword>
<evidence type="ECO:0000313" key="10">
    <source>
        <dbReference type="Proteomes" id="UP000198561"/>
    </source>
</evidence>
<sequence length="592" mass="68235">MKLQKQPLFILVLLFILGILFQDKVVLSGTALYSPIVLCLVLLTAICFHSYFLHKVKVILLVLLFFGTGIILHYYNTSAANGDHISDKKETVIFKISQKLNSTAKYKKYEGIVQAGKTTFNSVLYVPAAFKELDFIHYYKAEAFVAKPKAPQYDFQFNYVQYLKRKGISYQIYISKEIVAEERNDVKLADQLRQYRLTVLQKIDQIKISGKTKEFLKGIILADRTELDAGTVQDFNKSGLVHFLAISGTHIVVIFGMFYFFLIRFTPIKWRKYAVIVSLVFIWLFAAFIGFGNSVLRSCIMLSVYFIFVLLQRKPDLLHSLALSAFFILIGDTQQIFDVGFQLSFLAVLGIYWLNQPLLKYFPKQDHYLKKLLFSTITLSVSAQLATLPLVLYYFHQFSFISIIANFVIVPFSEIIIVFSFIMTGFIASGIDFELMNKGYDFVIQILLKIIHWFAEADFLFFENIPMNGWEVLSISAAVYLLRPVILKFDFKSSMRLTMALVVFLMIRTGSNVFENQKEEILVYTYGKSRVFSVKTGSRAGFWVSDGRNEAKIIKYIINPYCAARRVDHFEIKSFSSFTKKVVFRGRIYNLK</sequence>
<feature type="domain" description="DUF4131" evidence="8">
    <location>
        <begin position="35"/>
        <end position="177"/>
    </location>
</feature>
<feature type="transmembrane region" description="Helical" evidence="6">
    <location>
        <begin position="273"/>
        <end position="289"/>
    </location>
</feature>
<dbReference type="PANTHER" id="PTHR30619:SF1">
    <property type="entry name" value="RECOMBINATION PROTEIN 2"/>
    <property type="match status" value="1"/>
</dbReference>
<dbReference type="AlphaFoldDB" id="A0A1H6H016"/>
<feature type="transmembrane region" description="Helical" evidence="6">
    <location>
        <begin position="343"/>
        <end position="362"/>
    </location>
</feature>
<keyword evidence="3 6" id="KW-0812">Transmembrane</keyword>
<dbReference type="Proteomes" id="UP000198561">
    <property type="component" value="Unassembled WGS sequence"/>
</dbReference>
<accession>A0A1H6H016</accession>
<name>A0A1H6H016_CHRCI</name>
<dbReference type="EMBL" id="FNWQ01000001">
    <property type="protein sequence ID" value="SEH27413.1"/>
    <property type="molecule type" value="Genomic_DNA"/>
</dbReference>
<feature type="transmembrane region" description="Helical" evidence="6">
    <location>
        <begin position="401"/>
        <end position="427"/>
    </location>
</feature>
<dbReference type="InterPro" id="IPR004477">
    <property type="entry name" value="ComEC_N"/>
</dbReference>